<dbReference type="AlphaFoldDB" id="A0A024S3P4"/>
<dbReference type="InterPro" id="IPR016130">
    <property type="entry name" value="Tyr_Pase_AS"/>
</dbReference>
<dbReference type="PROSITE" id="PS50056">
    <property type="entry name" value="TYR_PHOSPHATASE_2"/>
    <property type="match status" value="1"/>
</dbReference>
<dbReference type="Gene3D" id="3.90.190.10">
    <property type="entry name" value="Protein tyrosine phosphatase superfamily"/>
    <property type="match status" value="1"/>
</dbReference>
<protein>
    <recommendedName>
        <fullName evidence="1">Tyrosine specific protein phosphatases domain-containing protein</fullName>
    </recommendedName>
</protein>
<proteinExistence type="predicted"/>
<sequence length="279" mass="30719">MATPASTAELDALLQTHVSEPIAPEKLFPILSTAPFIPSKTLINARDVGAVPGSKIPPGRVFRCGTLEYAGQDPDTVAWLKGNVRRIFDLRKPIEREHGPDPEIEGVENVWFPGAQEYKTPSLADFAKGDGSAAWKDQYMAVALTYAPTYKAVLEHIRDRPTEPFLFHCTAGRDRTGVLAGLLHHLAGTATDDAIRDYMLSRVGTEVARDKLLKFALASVGTADMETPGFYNLVELRPQYWTAFLEGLEEKFGGWDGYITKGLGISEKDLDTIKKNIRS</sequence>
<evidence type="ECO:0000313" key="3">
    <source>
        <dbReference type="Proteomes" id="UP000024376"/>
    </source>
</evidence>
<dbReference type="InterPro" id="IPR026893">
    <property type="entry name" value="Tyr/Ser_Pase_IphP-type"/>
</dbReference>
<dbReference type="Proteomes" id="UP000024376">
    <property type="component" value="Unassembled WGS sequence"/>
</dbReference>
<dbReference type="InterPro" id="IPR029021">
    <property type="entry name" value="Prot-tyrosine_phosphatase-like"/>
</dbReference>
<dbReference type="PANTHER" id="PTHR31126:SF73">
    <property type="entry name" value="TYROSINE SPECIFIC PROTEIN PHOSPHATASES DOMAIN-CONTAINING PROTEIN"/>
    <property type="match status" value="1"/>
</dbReference>
<dbReference type="SUPFAM" id="SSF52799">
    <property type="entry name" value="(Phosphotyrosine protein) phosphatases II"/>
    <property type="match status" value="1"/>
</dbReference>
<evidence type="ECO:0000259" key="1">
    <source>
        <dbReference type="PROSITE" id="PS50056"/>
    </source>
</evidence>
<dbReference type="EMBL" id="KI911154">
    <property type="protein sequence ID" value="ETR99923.1"/>
    <property type="molecule type" value="Genomic_DNA"/>
</dbReference>
<dbReference type="Pfam" id="PF13350">
    <property type="entry name" value="Y_phosphatase3"/>
    <property type="match status" value="1"/>
</dbReference>
<name>A0A024S3P4_HYPJR</name>
<dbReference type="PROSITE" id="PS00383">
    <property type="entry name" value="TYR_PHOSPHATASE_1"/>
    <property type="match status" value="1"/>
</dbReference>
<feature type="domain" description="Tyrosine specific protein phosphatases" evidence="1">
    <location>
        <begin position="151"/>
        <end position="213"/>
    </location>
</feature>
<accession>A0A024S3P4</accession>
<dbReference type="HOGENOM" id="CLU_057546_1_3_1"/>
<dbReference type="OrthoDB" id="449382at2759"/>
<evidence type="ECO:0000313" key="2">
    <source>
        <dbReference type="EMBL" id="ETR99923.1"/>
    </source>
</evidence>
<dbReference type="GO" id="GO:0004721">
    <property type="term" value="F:phosphoprotein phosphatase activity"/>
    <property type="evidence" value="ECO:0007669"/>
    <property type="project" value="InterPro"/>
</dbReference>
<dbReference type="KEGG" id="trr:M419DRAFT_84648"/>
<reference evidence="3" key="1">
    <citation type="journal article" date="2013" name="Ind. Biotechnol.">
        <title>Comparative genomics analysis of Trichoderma reesei strains.</title>
        <authorList>
            <person name="Koike H."/>
            <person name="Aerts A."/>
            <person name="LaButti K."/>
            <person name="Grigoriev I.V."/>
            <person name="Baker S.E."/>
        </authorList>
    </citation>
    <scope>NUCLEOTIDE SEQUENCE [LARGE SCALE GENOMIC DNA]</scope>
    <source>
        <strain evidence="3">ATCC 56765 / BCRC 32924 / NRRL 11460 / Rut C-30</strain>
    </source>
</reference>
<gene>
    <name evidence="2" type="ORF">M419DRAFT_84648</name>
</gene>
<dbReference type="PANTHER" id="PTHR31126">
    <property type="entry name" value="TYROSINE-PROTEIN PHOSPHATASE"/>
    <property type="match status" value="1"/>
</dbReference>
<dbReference type="InterPro" id="IPR000387">
    <property type="entry name" value="Tyr_Pase_dom"/>
</dbReference>
<organism evidence="2 3">
    <name type="scientific">Hypocrea jecorina (strain ATCC 56765 / BCRC 32924 / NRRL 11460 / Rut C-30)</name>
    <name type="common">Trichoderma reesei</name>
    <dbReference type="NCBI Taxonomy" id="1344414"/>
    <lineage>
        <taxon>Eukaryota</taxon>
        <taxon>Fungi</taxon>
        <taxon>Dikarya</taxon>
        <taxon>Ascomycota</taxon>
        <taxon>Pezizomycotina</taxon>
        <taxon>Sordariomycetes</taxon>
        <taxon>Hypocreomycetidae</taxon>
        <taxon>Hypocreales</taxon>
        <taxon>Hypocreaceae</taxon>
        <taxon>Trichoderma</taxon>
    </lineage>
</organism>